<evidence type="ECO:0000313" key="2">
    <source>
        <dbReference type="Proteomes" id="UP000238081"/>
    </source>
</evidence>
<reference evidence="1 2" key="1">
    <citation type="submission" date="2016-01" db="EMBL/GenBank/DDBJ databases">
        <title>Characterization of the Clostridium difficile lineages that are prevalent in Hong Kong and China.</title>
        <authorList>
            <person name="Kwok J.S.-L."/>
            <person name="Lam W.-Y."/>
            <person name="Ip M."/>
            <person name="Chan T.-F."/>
            <person name="Hawkey P.M."/>
            <person name="Tsui S.K.-W."/>
        </authorList>
    </citation>
    <scope>NUCLEOTIDE SEQUENCE [LARGE SCALE GENOMIC DNA]</scope>
    <source>
        <strain evidence="1 2">300064</strain>
    </source>
</reference>
<name>A0A2S7F693_CLOBU</name>
<dbReference type="RefSeq" id="WP_043667223.1">
    <property type="nucleotide sequence ID" value="NZ_JSEG01000053.1"/>
</dbReference>
<evidence type="ECO:0000313" key="1">
    <source>
        <dbReference type="EMBL" id="PPV12392.1"/>
    </source>
</evidence>
<dbReference type="AlphaFoldDB" id="A0A2S7F693"/>
<dbReference type="Proteomes" id="UP000238081">
    <property type="component" value="Unassembled WGS sequence"/>
</dbReference>
<dbReference type="EMBL" id="LRDH01000147">
    <property type="protein sequence ID" value="PPV12392.1"/>
    <property type="molecule type" value="Genomic_DNA"/>
</dbReference>
<proteinExistence type="predicted"/>
<protein>
    <submittedName>
        <fullName evidence="1">Uncharacterized protein</fullName>
    </submittedName>
</protein>
<sequence length="173" mass="20616">MFICKSYINKPEGKISNLEKINEEWEKYFIEVSEKNTIAQLSNKLDLNYLEGAIYLKYGDEVILDFKLWDYVDQLWAYILNLIEEFLLNGSSEILFPDQPAKIKIKKISDEYMIMVLETNTRYTWTLPSKEFLITLLNESEFFFKSITESLRLTEEQYGFEISKIQELKEKID</sequence>
<accession>A0A2S7F693</accession>
<gene>
    <name evidence="1" type="ORF">AWN73_19070</name>
</gene>
<organism evidence="1 2">
    <name type="scientific">Clostridium butyricum</name>
    <dbReference type="NCBI Taxonomy" id="1492"/>
    <lineage>
        <taxon>Bacteria</taxon>
        <taxon>Bacillati</taxon>
        <taxon>Bacillota</taxon>
        <taxon>Clostridia</taxon>
        <taxon>Eubacteriales</taxon>
        <taxon>Clostridiaceae</taxon>
        <taxon>Clostridium</taxon>
    </lineage>
</organism>
<comment type="caution">
    <text evidence="1">The sequence shown here is derived from an EMBL/GenBank/DDBJ whole genome shotgun (WGS) entry which is preliminary data.</text>
</comment>